<evidence type="ECO:0000256" key="1">
    <source>
        <dbReference type="SAM" id="MobiDB-lite"/>
    </source>
</evidence>
<evidence type="ECO:0000313" key="2">
    <source>
        <dbReference type="EMBL" id="CAB0003096.1"/>
    </source>
</evidence>
<feature type="non-terminal residue" evidence="2">
    <location>
        <position position="70"/>
    </location>
</feature>
<evidence type="ECO:0000313" key="3">
    <source>
        <dbReference type="Proteomes" id="UP000479000"/>
    </source>
</evidence>
<gene>
    <name evidence="2" type="ORF">NTEN_LOCUS8753</name>
</gene>
<keyword evidence="3" id="KW-1185">Reference proteome</keyword>
<dbReference type="EMBL" id="CADCXU010013311">
    <property type="protein sequence ID" value="CAB0003096.1"/>
    <property type="molecule type" value="Genomic_DNA"/>
</dbReference>
<protein>
    <submittedName>
        <fullName evidence="2">Uncharacterized protein</fullName>
    </submittedName>
</protein>
<reference evidence="2 3" key="1">
    <citation type="submission" date="2020-02" db="EMBL/GenBank/DDBJ databases">
        <authorList>
            <person name="Ferguson B K."/>
        </authorList>
    </citation>
    <scope>NUCLEOTIDE SEQUENCE [LARGE SCALE GENOMIC DNA]</scope>
</reference>
<organism evidence="2 3">
    <name type="scientific">Nesidiocoris tenuis</name>
    <dbReference type="NCBI Taxonomy" id="355587"/>
    <lineage>
        <taxon>Eukaryota</taxon>
        <taxon>Metazoa</taxon>
        <taxon>Ecdysozoa</taxon>
        <taxon>Arthropoda</taxon>
        <taxon>Hexapoda</taxon>
        <taxon>Insecta</taxon>
        <taxon>Pterygota</taxon>
        <taxon>Neoptera</taxon>
        <taxon>Paraneoptera</taxon>
        <taxon>Hemiptera</taxon>
        <taxon>Heteroptera</taxon>
        <taxon>Panheteroptera</taxon>
        <taxon>Cimicomorpha</taxon>
        <taxon>Miridae</taxon>
        <taxon>Dicyphina</taxon>
        <taxon>Nesidiocoris</taxon>
    </lineage>
</organism>
<sequence>MCRKAKGKGSSRTNRTYCREERSKQSDGGEARVVSPIRSRVGNSRAFVYVDLSPCTCFRVQVSNETQTSK</sequence>
<name>A0A6H5GHJ9_9HEMI</name>
<accession>A0A6H5GHJ9</accession>
<dbReference type="AlphaFoldDB" id="A0A6H5GHJ9"/>
<feature type="compositionally biased region" description="Basic and acidic residues" evidence="1">
    <location>
        <begin position="17"/>
        <end position="30"/>
    </location>
</feature>
<feature type="region of interest" description="Disordered" evidence="1">
    <location>
        <begin position="1"/>
        <end position="33"/>
    </location>
</feature>
<dbReference type="Proteomes" id="UP000479000">
    <property type="component" value="Unassembled WGS sequence"/>
</dbReference>
<proteinExistence type="predicted"/>